<feature type="signal peptide" evidence="1">
    <location>
        <begin position="1"/>
        <end position="22"/>
    </location>
</feature>
<dbReference type="SUPFAM" id="SSF53807">
    <property type="entry name" value="Helical backbone' metal receptor"/>
    <property type="match status" value="1"/>
</dbReference>
<dbReference type="eggNOG" id="COG0614">
    <property type="taxonomic scope" value="Bacteria"/>
</dbReference>
<dbReference type="Pfam" id="PF01497">
    <property type="entry name" value="Peripla_BP_2"/>
    <property type="match status" value="1"/>
</dbReference>
<evidence type="ECO:0000259" key="2">
    <source>
        <dbReference type="PROSITE" id="PS50983"/>
    </source>
</evidence>
<dbReference type="Proteomes" id="UP000019063">
    <property type="component" value="Unassembled WGS sequence"/>
</dbReference>
<dbReference type="RefSeq" id="WP_043844674.1">
    <property type="nucleotide sequence ID" value="NZ_AQQW01000006.1"/>
</dbReference>
<dbReference type="PANTHER" id="PTHR30535">
    <property type="entry name" value="VITAMIN B12-BINDING PROTEIN"/>
    <property type="match status" value="1"/>
</dbReference>
<dbReference type="EMBL" id="AQQW01000006">
    <property type="protein sequence ID" value="ETW12673.1"/>
    <property type="molecule type" value="Genomic_DNA"/>
</dbReference>
<dbReference type="PATRIC" id="fig|1317118.6.peg.2404"/>
<evidence type="ECO:0000313" key="4">
    <source>
        <dbReference type="Proteomes" id="UP000019063"/>
    </source>
</evidence>
<evidence type="ECO:0000313" key="3">
    <source>
        <dbReference type="EMBL" id="ETW12673.1"/>
    </source>
</evidence>
<feature type="chain" id="PRO_5004842088" evidence="1">
    <location>
        <begin position="23"/>
        <end position="274"/>
    </location>
</feature>
<dbReference type="AlphaFoldDB" id="W4HJS5"/>
<dbReference type="Gene3D" id="3.40.50.1980">
    <property type="entry name" value="Nitrogenase molybdenum iron protein domain"/>
    <property type="match status" value="2"/>
</dbReference>
<dbReference type="PROSITE" id="PS50983">
    <property type="entry name" value="FE_B12_PBP"/>
    <property type="match status" value="1"/>
</dbReference>
<gene>
    <name evidence="3" type="ORF">ATO8_11664</name>
</gene>
<dbReference type="InterPro" id="IPR002491">
    <property type="entry name" value="ABC_transptr_periplasmic_BD"/>
</dbReference>
<name>W4HJS5_9RHOB</name>
<keyword evidence="1" id="KW-0732">Signal</keyword>
<accession>W4HJS5</accession>
<comment type="caution">
    <text evidence="3">The sequence shown here is derived from an EMBL/GenBank/DDBJ whole genome shotgun (WGS) entry which is preliminary data.</text>
</comment>
<keyword evidence="4" id="KW-1185">Reference proteome</keyword>
<sequence length="274" mass="28621">MTRAVALALGLGAAVLSGGAFAEGSPQRVVSLNVCTDQLAWLLAPDALVAVSTLAHDPATSAYAAEMADVPVTPGAAEAVVLGKPDLVLAGTYTTRATVTMLERLGYRVETFAPVSSLDEAVANMRRMGEVLGREERAARMIDAFESRRARLTRDAGSGPRTLLYHAQGRSSGAGSMADDLLRAAGMRNVATELDLPPGGRLPLEAAVLADPDLIVVGAPYEGFAWATEMVRHPALAATGALRDVRDGADWSCETPKLLDALERLVTLADEAGT</sequence>
<reference evidence="3 4" key="1">
    <citation type="journal article" date="2014" name="Antonie Van Leeuwenhoek">
        <title>Roseivivax atlanticus sp. nov., isolated from surface seawater of the Atlantic Ocean.</title>
        <authorList>
            <person name="Li G."/>
            <person name="Lai Q."/>
            <person name="Liu X."/>
            <person name="Sun F."/>
            <person name="Shao Z."/>
        </authorList>
    </citation>
    <scope>NUCLEOTIDE SEQUENCE [LARGE SCALE GENOMIC DNA]</scope>
    <source>
        <strain evidence="3 4">22II-s10s</strain>
    </source>
</reference>
<feature type="domain" description="Fe/B12 periplasmic-binding" evidence="2">
    <location>
        <begin position="28"/>
        <end position="274"/>
    </location>
</feature>
<dbReference type="STRING" id="1379903.ATO8_11664"/>
<proteinExistence type="predicted"/>
<organism evidence="3 4">
    <name type="scientific">Roseivivax marinus</name>
    <dbReference type="NCBI Taxonomy" id="1379903"/>
    <lineage>
        <taxon>Bacteria</taxon>
        <taxon>Pseudomonadati</taxon>
        <taxon>Pseudomonadota</taxon>
        <taxon>Alphaproteobacteria</taxon>
        <taxon>Rhodobacterales</taxon>
        <taxon>Roseobacteraceae</taxon>
        <taxon>Roseivivax</taxon>
    </lineage>
</organism>
<dbReference type="PANTHER" id="PTHR30535:SF34">
    <property type="entry name" value="MOLYBDATE-BINDING PROTEIN MOLA"/>
    <property type="match status" value="1"/>
</dbReference>
<protein>
    <submittedName>
        <fullName evidence="3">Periplasmic binding protein</fullName>
    </submittedName>
</protein>
<evidence type="ECO:0000256" key="1">
    <source>
        <dbReference type="SAM" id="SignalP"/>
    </source>
</evidence>
<dbReference type="InterPro" id="IPR050902">
    <property type="entry name" value="ABC_Transporter_SBP"/>
</dbReference>